<dbReference type="EMBL" id="SLXE01000004">
    <property type="protein sequence ID" value="TCP09203.1"/>
    <property type="molecule type" value="Genomic_DNA"/>
</dbReference>
<dbReference type="GO" id="GO:0016887">
    <property type="term" value="F:ATP hydrolysis activity"/>
    <property type="evidence" value="ECO:0007669"/>
    <property type="project" value="InterPro"/>
</dbReference>
<reference evidence="6 8" key="1">
    <citation type="submission" date="2019-03" db="EMBL/GenBank/DDBJ databases">
        <title>Genomic Encyclopedia of Type Strains, Phase IV (KMG-IV): sequencing the most valuable type-strain genomes for metagenomic binning, comparative biology and taxonomic classification.</title>
        <authorList>
            <person name="Goeker M."/>
        </authorList>
    </citation>
    <scope>NUCLEOTIDE SEQUENCE [LARGE SCALE GENOMIC DNA]</scope>
    <source>
        <strain evidence="6 8">DSM 17474</strain>
    </source>
</reference>
<gene>
    <name evidence="6" type="ORF">EV680_10468</name>
    <name evidence="7" type="ORF">LVJ78_10345</name>
</gene>
<name>A0AAE9KHN2_9NEIS</name>
<dbReference type="PANTHER" id="PTHR42939">
    <property type="entry name" value="ABC TRANSPORTER ATP-BINDING PROTEIN ALBC-RELATED"/>
    <property type="match status" value="1"/>
</dbReference>
<keyword evidence="4 7" id="KW-0067">ATP-binding</keyword>
<keyword evidence="3" id="KW-0547">Nucleotide-binding</keyword>
<dbReference type="Proteomes" id="UP000294721">
    <property type="component" value="Unassembled WGS sequence"/>
</dbReference>
<dbReference type="PROSITE" id="PS50893">
    <property type="entry name" value="ABC_TRANSPORTER_2"/>
    <property type="match status" value="1"/>
</dbReference>
<dbReference type="GO" id="GO:0005524">
    <property type="term" value="F:ATP binding"/>
    <property type="evidence" value="ECO:0007669"/>
    <property type="project" value="UniProtKB-KW"/>
</dbReference>
<reference evidence="7" key="3">
    <citation type="journal article" date="2022" name="Res Sq">
        <title>Evolution of multicellular longitudinally dividing oral cavity symbionts (Neisseriaceae).</title>
        <authorList>
            <person name="Nyongesa S."/>
            <person name="Weber P."/>
            <person name="Bernet E."/>
            <person name="Pullido F."/>
            <person name="Nieckarz M."/>
            <person name="Delaby M."/>
            <person name="Nieves C."/>
            <person name="Viehboeck T."/>
            <person name="Krause N."/>
            <person name="Rivera-Millot A."/>
            <person name="Nakamura A."/>
            <person name="Vischer N."/>
            <person name="VanNieuwenhze M."/>
            <person name="Brun Y."/>
            <person name="Cava F."/>
            <person name="Bulgheresi S."/>
            <person name="Veyrier F."/>
        </authorList>
    </citation>
    <scope>NUCLEOTIDE SEQUENCE</scope>
    <source>
        <strain evidence="7">1258/02</strain>
    </source>
</reference>
<dbReference type="AlphaFoldDB" id="A0AAE9KHN2"/>
<dbReference type="KEGG" id="usu:LVJ78_10345"/>
<accession>A0AAE9KHN2</accession>
<feature type="domain" description="ABC transporter" evidence="5">
    <location>
        <begin position="8"/>
        <end position="235"/>
    </location>
</feature>
<dbReference type="InterPro" id="IPR051782">
    <property type="entry name" value="ABC_Transporter_VariousFunc"/>
</dbReference>
<evidence type="ECO:0000313" key="9">
    <source>
        <dbReference type="Proteomes" id="UP000829756"/>
    </source>
</evidence>
<dbReference type="SMART" id="SM00382">
    <property type="entry name" value="AAA"/>
    <property type="match status" value="1"/>
</dbReference>
<evidence type="ECO:0000313" key="8">
    <source>
        <dbReference type="Proteomes" id="UP000294721"/>
    </source>
</evidence>
<evidence type="ECO:0000313" key="7">
    <source>
        <dbReference type="EMBL" id="UOO79082.1"/>
    </source>
</evidence>
<proteinExistence type="predicted"/>
<organism evidence="7 9">
    <name type="scientific">Uruburuella suis</name>
    <dbReference type="NCBI Taxonomy" id="252130"/>
    <lineage>
        <taxon>Bacteria</taxon>
        <taxon>Pseudomonadati</taxon>
        <taxon>Pseudomonadota</taxon>
        <taxon>Betaproteobacteria</taxon>
        <taxon>Neisseriales</taxon>
        <taxon>Neisseriaceae</taxon>
        <taxon>Uruburuella</taxon>
    </lineage>
</organism>
<dbReference type="InterPro" id="IPR003593">
    <property type="entry name" value="AAA+_ATPase"/>
</dbReference>
<evidence type="ECO:0000259" key="5">
    <source>
        <dbReference type="PROSITE" id="PS50893"/>
    </source>
</evidence>
<keyword evidence="2" id="KW-1003">Cell membrane</keyword>
<dbReference type="PROSITE" id="PS00211">
    <property type="entry name" value="ABC_TRANSPORTER_1"/>
    <property type="match status" value="1"/>
</dbReference>
<protein>
    <submittedName>
        <fullName evidence="7">ABC transporter ATP-binding protein</fullName>
    </submittedName>
    <submittedName>
        <fullName evidence="6">Cu-processing system ATP-binding protein</fullName>
    </submittedName>
</protein>
<evidence type="ECO:0000256" key="4">
    <source>
        <dbReference type="ARBA" id="ARBA00022840"/>
    </source>
</evidence>
<dbReference type="InterPro" id="IPR027417">
    <property type="entry name" value="P-loop_NTPase"/>
</dbReference>
<dbReference type="SUPFAM" id="SSF52540">
    <property type="entry name" value="P-loop containing nucleoside triphosphate hydrolases"/>
    <property type="match status" value="1"/>
</dbReference>
<evidence type="ECO:0000256" key="1">
    <source>
        <dbReference type="ARBA" id="ARBA00022448"/>
    </source>
</evidence>
<dbReference type="CDD" id="cd03230">
    <property type="entry name" value="ABC_DR_subfamily_A"/>
    <property type="match status" value="1"/>
</dbReference>
<dbReference type="Proteomes" id="UP000829756">
    <property type="component" value="Chromosome"/>
</dbReference>
<keyword evidence="2" id="KW-0472">Membrane</keyword>
<keyword evidence="1" id="KW-0813">Transport</keyword>
<evidence type="ECO:0000256" key="2">
    <source>
        <dbReference type="ARBA" id="ARBA00022475"/>
    </source>
</evidence>
<dbReference type="InterPro" id="IPR017871">
    <property type="entry name" value="ABC_transporter-like_CS"/>
</dbReference>
<dbReference type="Gene3D" id="3.40.50.300">
    <property type="entry name" value="P-loop containing nucleotide triphosphate hydrolases"/>
    <property type="match status" value="1"/>
</dbReference>
<dbReference type="RefSeq" id="WP_132952892.1">
    <property type="nucleotide sequence ID" value="NZ_CP091507.1"/>
</dbReference>
<dbReference type="PANTHER" id="PTHR42939:SF1">
    <property type="entry name" value="ABC TRANSPORTER ATP-BINDING PROTEIN ALBC-RELATED"/>
    <property type="match status" value="1"/>
</dbReference>
<dbReference type="Pfam" id="PF00005">
    <property type="entry name" value="ABC_tran"/>
    <property type="match status" value="1"/>
</dbReference>
<sequence length="299" mass="31933">MNAPTPHVVLRGVSKRYGSRYAVKNIDLSLSAGECVGLAGHNGAGKSTIIKLMLGLITPSEGEVDLLGKNIAAGSGAELRSQIGYLPETAALHPSLTGKETLDFYAKLKKQPTAKNADLLARVGIAQAAGQRVATYSKGMRQRLALAQALLGTPKVLLFDEPTTGLDPASRQMFYGIVKELSREGATVLLSTHALAELDGHADRIVVMKNGSKVADGSLGQLQAQSGLPVHIRAQLKQAADLPAHWQLSDGLMFATQCSAEDKMARLRELGGMDNIAQLDIHTPTLDEMYAQFLKREDV</sequence>
<reference evidence="7" key="2">
    <citation type="submission" date="2021-12" db="EMBL/GenBank/DDBJ databases">
        <authorList>
            <person name="Veyrier F.J."/>
        </authorList>
    </citation>
    <scope>NUCLEOTIDE SEQUENCE</scope>
    <source>
        <strain evidence="7">1258/02</strain>
    </source>
</reference>
<dbReference type="InterPro" id="IPR003439">
    <property type="entry name" value="ABC_transporter-like_ATP-bd"/>
</dbReference>
<keyword evidence="8" id="KW-1185">Reference proteome</keyword>
<dbReference type="EMBL" id="CP091507">
    <property type="protein sequence ID" value="UOO79082.1"/>
    <property type="molecule type" value="Genomic_DNA"/>
</dbReference>
<evidence type="ECO:0000256" key="3">
    <source>
        <dbReference type="ARBA" id="ARBA00022741"/>
    </source>
</evidence>
<evidence type="ECO:0000313" key="6">
    <source>
        <dbReference type="EMBL" id="TCP09203.1"/>
    </source>
</evidence>